<evidence type="ECO:0000256" key="4">
    <source>
        <dbReference type="ARBA" id="ARBA00023319"/>
    </source>
</evidence>
<organism evidence="6 7">
    <name type="scientific">Varroa destructor</name>
    <name type="common">Honeybee mite</name>
    <dbReference type="NCBI Taxonomy" id="109461"/>
    <lineage>
        <taxon>Eukaryota</taxon>
        <taxon>Metazoa</taxon>
        <taxon>Ecdysozoa</taxon>
        <taxon>Arthropoda</taxon>
        <taxon>Chelicerata</taxon>
        <taxon>Arachnida</taxon>
        <taxon>Acari</taxon>
        <taxon>Parasitiformes</taxon>
        <taxon>Mesostigmata</taxon>
        <taxon>Gamasina</taxon>
        <taxon>Dermanyssoidea</taxon>
        <taxon>Varroidae</taxon>
        <taxon>Varroa</taxon>
    </lineage>
</organism>
<dbReference type="InterPro" id="IPR003599">
    <property type="entry name" value="Ig_sub"/>
</dbReference>
<evidence type="ECO:0000313" key="6">
    <source>
        <dbReference type="EnsemblMetazoa" id="XP_022653213"/>
    </source>
</evidence>
<proteinExistence type="predicted"/>
<evidence type="ECO:0000313" key="7">
    <source>
        <dbReference type="Proteomes" id="UP000594260"/>
    </source>
</evidence>
<dbReference type="Pfam" id="PF07679">
    <property type="entry name" value="I-set"/>
    <property type="match status" value="1"/>
</dbReference>
<reference evidence="6" key="1">
    <citation type="submission" date="2021-01" db="UniProtKB">
        <authorList>
            <consortium name="EnsemblMetazoa"/>
        </authorList>
    </citation>
    <scope>IDENTIFICATION</scope>
</reference>
<dbReference type="AlphaFoldDB" id="A0A7M7JK79"/>
<dbReference type="SUPFAM" id="SSF48726">
    <property type="entry name" value="Immunoglobulin"/>
    <property type="match status" value="1"/>
</dbReference>
<evidence type="ECO:0000256" key="3">
    <source>
        <dbReference type="ARBA" id="ARBA00023180"/>
    </source>
</evidence>
<dbReference type="SMART" id="SM00408">
    <property type="entry name" value="IGc2"/>
    <property type="match status" value="1"/>
</dbReference>
<dbReference type="InterPro" id="IPR013783">
    <property type="entry name" value="Ig-like_fold"/>
</dbReference>
<feature type="domain" description="Ig-like" evidence="5">
    <location>
        <begin position="60"/>
        <end position="149"/>
    </location>
</feature>
<dbReference type="PANTHER" id="PTHR44337">
    <property type="entry name" value="CARCINOEMBRYONIC ANTIGEN-RELATED CELL ADHESION MOLECULE 8"/>
    <property type="match status" value="1"/>
</dbReference>
<dbReference type="PROSITE" id="PS50835">
    <property type="entry name" value="IG_LIKE"/>
    <property type="match status" value="1"/>
</dbReference>
<dbReference type="InterPro" id="IPR052598">
    <property type="entry name" value="IgSF_CEA-related"/>
</dbReference>
<dbReference type="KEGG" id="vde:111246984"/>
<keyword evidence="7" id="KW-1185">Reference proteome</keyword>
<evidence type="ECO:0000256" key="2">
    <source>
        <dbReference type="ARBA" id="ARBA00023157"/>
    </source>
</evidence>
<dbReference type="InterPro" id="IPR036179">
    <property type="entry name" value="Ig-like_dom_sf"/>
</dbReference>
<keyword evidence="3" id="KW-0325">Glycoprotein</keyword>
<dbReference type="InterPro" id="IPR003598">
    <property type="entry name" value="Ig_sub2"/>
</dbReference>
<dbReference type="CDD" id="cd00096">
    <property type="entry name" value="Ig"/>
    <property type="match status" value="1"/>
</dbReference>
<sequence>MRLSRSVVARNSSEKITKSNKRACASYTMYNLDKYNHYVLVCTAINWITLAMGNSTYAMESVRLEPLPARRVKAGKAVTFTCSLYEGDNVSFFWSKNGVILKTGDRIDISATRYSATLSIRGVKPSDAGDYLCVGRNAVSEEKATAKLQVEGAYLTKARKDFSIICVLFKG</sequence>
<dbReference type="InParanoid" id="A0A7M7JK79"/>
<keyword evidence="4" id="KW-0393">Immunoglobulin domain</keyword>
<evidence type="ECO:0000259" key="5">
    <source>
        <dbReference type="PROSITE" id="PS50835"/>
    </source>
</evidence>
<dbReference type="InterPro" id="IPR013098">
    <property type="entry name" value="Ig_I-set"/>
</dbReference>
<dbReference type="SMART" id="SM00409">
    <property type="entry name" value="IG"/>
    <property type="match status" value="1"/>
</dbReference>
<dbReference type="PANTHER" id="PTHR44337:SF8">
    <property type="entry name" value="IMMUNOGLOBULIN SUBTYPE DOMAIN-CONTAINING PROTEIN"/>
    <property type="match status" value="1"/>
</dbReference>
<keyword evidence="1" id="KW-0732">Signal</keyword>
<keyword evidence="2" id="KW-1015">Disulfide bond</keyword>
<dbReference type="Proteomes" id="UP000594260">
    <property type="component" value="Unplaced"/>
</dbReference>
<protein>
    <recommendedName>
        <fullName evidence="5">Ig-like domain-containing protein</fullName>
    </recommendedName>
</protein>
<dbReference type="RefSeq" id="XP_022653213.1">
    <property type="nucleotide sequence ID" value="XM_022797478.1"/>
</dbReference>
<name>A0A7M7JK79_VARDE</name>
<dbReference type="GeneID" id="111246984"/>
<dbReference type="InterPro" id="IPR007110">
    <property type="entry name" value="Ig-like_dom"/>
</dbReference>
<dbReference type="OrthoDB" id="6481371at2759"/>
<evidence type="ECO:0000256" key="1">
    <source>
        <dbReference type="ARBA" id="ARBA00022729"/>
    </source>
</evidence>
<dbReference type="EnsemblMetazoa" id="XM_022797478">
    <property type="protein sequence ID" value="XP_022653213"/>
    <property type="gene ID" value="LOC111246984"/>
</dbReference>
<accession>A0A7M7JK79</accession>
<dbReference type="Gene3D" id="2.60.40.10">
    <property type="entry name" value="Immunoglobulins"/>
    <property type="match status" value="1"/>
</dbReference>